<dbReference type="RefSeq" id="WP_175300775.1">
    <property type="nucleotide sequence ID" value="NZ_JAJDKX010000001.1"/>
</dbReference>
<dbReference type="Gene3D" id="3.30.420.280">
    <property type="match status" value="1"/>
</dbReference>
<dbReference type="NCBIfam" id="TIGR01547">
    <property type="entry name" value="phage_term_2"/>
    <property type="match status" value="1"/>
</dbReference>
<gene>
    <name evidence="3" type="ORF">NE542_02605</name>
</gene>
<evidence type="ECO:0000259" key="1">
    <source>
        <dbReference type="Pfam" id="PF04466"/>
    </source>
</evidence>
<dbReference type="InterPro" id="IPR035413">
    <property type="entry name" value="Terminase_L_C"/>
</dbReference>
<dbReference type="Proteomes" id="UP001204814">
    <property type="component" value="Unassembled WGS sequence"/>
</dbReference>
<dbReference type="EMBL" id="JANGBO010000001">
    <property type="protein sequence ID" value="MCQ5060729.1"/>
    <property type="molecule type" value="Genomic_DNA"/>
</dbReference>
<evidence type="ECO:0000259" key="2">
    <source>
        <dbReference type="Pfam" id="PF17288"/>
    </source>
</evidence>
<dbReference type="InterPro" id="IPR052380">
    <property type="entry name" value="Viral_DNA_packaging_terminase"/>
</dbReference>
<feature type="domain" description="Phage terminase large subunit N-terminal" evidence="1">
    <location>
        <begin position="32"/>
        <end position="234"/>
    </location>
</feature>
<dbReference type="PANTHER" id="PTHR39184">
    <property type="match status" value="1"/>
</dbReference>
<comment type="caution">
    <text evidence="3">The sequence shown here is derived from an EMBL/GenBank/DDBJ whole genome shotgun (WGS) entry which is preliminary data.</text>
</comment>
<reference evidence="3" key="1">
    <citation type="submission" date="2022-06" db="EMBL/GenBank/DDBJ databases">
        <title>Isolation of gut microbiota from human fecal samples.</title>
        <authorList>
            <person name="Pamer E.G."/>
            <person name="Barat B."/>
            <person name="Waligurski E."/>
            <person name="Medina S."/>
            <person name="Paddock L."/>
            <person name="Mostad J."/>
        </authorList>
    </citation>
    <scope>NUCLEOTIDE SEQUENCE</scope>
    <source>
        <strain evidence="3">DFI.6.24</strain>
    </source>
</reference>
<dbReference type="AlphaFoldDB" id="A0AAP2UDA7"/>
<dbReference type="Pfam" id="PF04466">
    <property type="entry name" value="Terminase_3"/>
    <property type="match status" value="1"/>
</dbReference>
<feature type="domain" description="Phage terminase large subunit C-terminal" evidence="2">
    <location>
        <begin position="267"/>
        <end position="407"/>
    </location>
</feature>
<sequence>MISNKVNLKSIIGPAFYDVHKHIKNNDFTHYWLKGGRGSLKSSCIGTEIPLGIMRDAKKGLMSNAVVIRRVKDTLRGSVYEQIKWAIYMLKAENDWEIPDSKLQMTYKPTGQVIIFKGADNPKKLKSTKVFIGYIKYVWYEECDEFESYDKITNINQSLLRGGPEYCVFYSFNPPESQRSWVNKEVLVKRDDSFVSHTTYLQAPKKWLGEQFLIEAEHMKKTKPEKYKHDYLGEVTGTGGEVFTNLTIREITNEEIQTFDRLKNGLDFGYAGDPLAYLKMHYDKTRRRLFIFGEVYGTRLSNAKAVAKIKKLNPLNKLVTCDSAEPRTINEFKLLGLKVTGAKKGPDSVENGIKWMQDLEEIIIDPIRCPNAAREFNDYEIEKDKEGNLKGEFPDKNNHTIDAARYGCEQDIIQSKGRAGKNRARYEN</sequence>
<evidence type="ECO:0000313" key="3">
    <source>
        <dbReference type="EMBL" id="MCQ5060729.1"/>
    </source>
</evidence>
<protein>
    <submittedName>
        <fullName evidence="3">PBSX family phage terminase large subunit</fullName>
    </submittedName>
</protein>
<dbReference type="InterPro" id="IPR035412">
    <property type="entry name" value="Terminase_L_N"/>
</dbReference>
<proteinExistence type="predicted"/>
<dbReference type="PANTHER" id="PTHR39184:SF1">
    <property type="entry name" value="PBSX PHAGE TERMINASE LARGE SUBUNIT"/>
    <property type="match status" value="1"/>
</dbReference>
<accession>A0AAP2UDA7</accession>
<dbReference type="InterPro" id="IPR006437">
    <property type="entry name" value="Phage_terminase_lsu"/>
</dbReference>
<dbReference type="Gene3D" id="3.40.50.300">
    <property type="entry name" value="P-loop containing nucleotide triphosphate hydrolases"/>
    <property type="match status" value="1"/>
</dbReference>
<name>A0AAP2UDA7_9FIRM</name>
<dbReference type="Pfam" id="PF17288">
    <property type="entry name" value="Terminase_3C"/>
    <property type="match status" value="1"/>
</dbReference>
<evidence type="ECO:0000313" key="4">
    <source>
        <dbReference type="Proteomes" id="UP001204814"/>
    </source>
</evidence>
<dbReference type="InterPro" id="IPR027417">
    <property type="entry name" value="P-loop_NTPase"/>
</dbReference>
<organism evidence="3 4">
    <name type="scientific">Faecalibacillus intestinalis</name>
    <dbReference type="NCBI Taxonomy" id="1982626"/>
    <lineage>
        <taxon>Bacteria</taxon>
        <taxon>Bacillati</taxon>
        <taxon>Bacillota</taxon>
        <taxon>Erysipelotrichia</taxon>
        <taxon>Erysipelotrichales</taxon>
        <taxon>Coprobacillaceae</taxon>
        <taxon>Faecalibacillus</taxon>
    </lineage>
</organism>